<evidence type="ECO:0000313" key="1">
    <source>
        <dbReference type="EMBL" id="KAF9072435.1"/>
    </source>
</evidence>
<keyword evidence="2" id="KW-1185">Reference proteome</keyword>
<dbReference type="EMBL" id="JADNRY010000024">
    <property type="protein sequence ID" value="KAF9072435.1"/>
    <property type="molecule type" value="Genomic_DNA"/>
</dbReference>
<organism evidence="1 2">
    <name type="scientific">Rhodocollybia butyracea</name>
    <dbReference type="NCBI Taxonomy" id="206335"/>
    <lineage>
        <taxon>Eukaryota</taxon>
        <taxon>Fungi</taxon>
        <taxon>Dikarya</taxon>
        <taxon>Basidiomycota</taxon>
        <taxon>Agaricomycotina</taxon>
        <taxon>Agaricomycetes</taxon>
        <taxon>Agaricomycetidae</taxon>
        <taxon>Agaricales</taxon>
        <taxon>Marasmiineae</taxon>
        <taxon>Omphalotaceae</taxon>
        <taxon>Rhodocollybia</taxon>
    </lineage>
</organism>
<reference evidence="1" key="1">
    <citation type="submission" date="2020-11" db="EMBL/GenBank/DDBJ databases">
        <authorList>
            <consortium name="DOE Joint Genome Institute"/>
            <person name="Ahrendt S."/>
            <person name="Riley R."/>
            <person name="Andreopoulos W."/>
            <person name="Labutti K."/>
            <person name="Pangilinan J."/>
            <person name="Ruiz-Duenas F.J."/>
            <person name="Barrasa J.M."/>
            <person name="Sanchez-Garcia M."/>
            <person name="Camarero S."/>
            <person name="Miyauchi S."/>
            <person name="Serrano A."/>
            <person name="Linde D."/>
            <person name="Babiker R."/>
            <person name="Drula E."/>
            <person name="Ayuso-Fernandez I."/>
            <person name="Pacheco R."/>
            <person name="Padilla G."/>
            <person name="Ferreira P."/>
            <person name="Barriuso J."/>
            <person name="Kellner H."/>
            <person name="Castanera R."/>
            <person name="Alfaro M."/>
            <person name="Ramirez L."/>
            <person name="Pisabarro A.G."/>
            <person name="Kuo A."/>
            <person name="Tritt A."/>
            <person name="Lipzen A."/>
            <person name="He G."/>
            <person name="Yan M."/>
            <person name="Ng V."/>
            <person name="Cullen D."/>
            <person name="Martin F."/>
            <person name="Rosso M.-N."/>
            <person name="Henrissat B."/>
            <person name="Hibbett D."/>
            <person name="Martinez A.T."/>
            <person name="Grigoriev I.V."/>
        </authorList>
    </citation>
    <scope>NUCLEOTIDE SEQUENCE</scope>
    <source>
        <strain evidence="1">AH 40177</strain>
    </source>
</reference>
<evidence type="ECO:0000313" key="2">
    <source>
        <dbReference type="Proteomes" id="UP000772434"/>
    </source>
</evidence>
<sequence length="60" mass="7247">MRCATVIRRRSYLPSFQAKRCTRYSFLDLALWRIKQRPHLTIIRNLRSANQLLPSWRTSV</sequence>
<protein>
    <submittedName>
        <fullName evidence="1">Uncharacterized protein</fullName>
    </submittedName>
</protein>
<comment type="caution">
    <text evidence="1">The sequence shown here is derived from an EMBL/GenBank/DDBJ whole genome shotgun (WGS) entry which is preliminary data.</text>
</comment>
<gene>
    <name evidence="1" type="ORF">BDP27DRAFT_1320449</name>
</gene>
<dbReference type="AlphaFoldDB" id="A0A9P5U9X2"/>
<accession>A0A9P5U9X2</accession>
<name>A0A9P5U9X2_9AGAR</name>
<dbReference type="Proteomes" id="UP000772434">
    <property type="component" value="Unassembled WGS sequence"/>
</dbReference>
<proteinExistence type="predicted"/>